<name>A0A3M4LNI6_PSECI</name>
<reference evidence="2 3" key="1">
    <citation type="submission" date="2018-08" db="EMBL/GenBank/DDBJ databases">
        <title>Recombination of ecologically and evolutionarily significant loci maintains genetic cohesion in the Pseudomonas syringae species complex.</title>
        <authorList>
            <person name="Dillon M."/>
            <person name="Thakur S."/>
            <person name="Almeida R.N.D."/>
            <person name="Weir B.S."/>
            <person name="Guttman D.S."/>
        </authorList>
    </citation>
    <scope>NUCLEOTIDE SEQUENCE [LARGE SCALE GENOMIC DNA]</scope>
    <source>
        <strain evidence="2 3">ICMP 3353</strain>
    </source>
</reference>
<evidence type="ECO:0000256" key="1">
    <source>
        <dbReference type="SAM" id="Phobius"/>
    </source>
</evidence>
<sequence>MAARKRTLWKDFRFIVVTVIFLLIAVPGGFSVYRLVWTDAVLCLAEGRVLSEKEHRQRFLESLVRLEVDNSYIYKRHDGNDFLKTGLVDDNGTYDLVQIVRSSKSNGRSFVENFAIKTIAPLREETALDYPREPFVLVSYFDQRGGSSTFTFSRDVVLVKDSPRLRDQLSFYDRIRGFGSHFYKVTSTFVTIECCGTDKYSQTEERYQHIKELAWKSTLESISRGFATHTSLAVSSGCGAVLTEQSESGAGTRHITKINSGDK</sequence>
<gene>
    <name evidence="2" type="ORF">ALQ04_01892</name>
</gene>
<comment type="caution">
    <text evidence="2">The sequence shown here is derived from an EMBL/GenBank/DDBJ whole genome shotgun (WGS) entry which is preliminary data.</text>
</comment>
<dbReference type="Proteomes" id="UP000277236">
    <property type="component" value="Unassembled WGS sequence"/>
</dbReference>
<protein>
    <submittedName>
        <fullName evidence="2">Uncharacterized protein</fullName>
    </submittedName>
</protein>
<keyword evidence="1" id="KW-1133">Transmembrane helix</keyword>
<feature type="transmembrane region" description="Helical" evidence="1">
    <location>
        <begin position="12"/>
        <end position="33"/>
    </location>
</feature>
<keyword evidence="1" id="KW-0812">Transmembrane</keyword>
<dbReference type="RefSeq" id="WP_259645052.1">
    <property type="nucleotide sequence ID" value="NZ_RBRE01000075.1"/>
</dbReference>
<proteinExistence type="predicted"/>
<evidence type="ECO:0000313" key="2">
    <source>
        <dbReference type="EMBL" id="RMQ42930.1"/>
    </source>
</evidence>
<evidence type="ECO:0000313" key="3">
    <source>
        <dbReference type="Proteomes" id="UP000277236"/>
    </source>
</evidence>
<keyword evidence="1" id="KW-0472">Membrane</keyword>
<accession>A0A3M4LNI6</accession>
<dbReference type="EMBL" id="RBRE01000075">
    <property type="protein sequence ID" value="RMQ42930.1"/>
    <property type="molecule type" value="Genomic_DNA"/>
</dbReference>
<organism evidence="2 3">
    <name type="scientific">Pseudomonas cichorii</name>
    <dbReference type="NCBI Taxonomy" id="36746"/>
    <lineage>
        <taxon>Bacteria</taxon>
        <taxon>Pseudomonadati</taxon>
        <taxon>Pseudomonadota</taxon>
        <taxon>Gammaproteobacteria</taxon>
        <taxon>Pseudomonadales</taxon>
        <taxon>Pseudomonadaceae</taxon>
        <taxon>Pseudomonas</taxon>
    </lineage>
</organism>
<dbReference type="AlphaFoldDB" id="A0A3M4LNI6"/>